<accession>A0A1I6H4Z9</accession>
<feature type="transmembrane region" description="Helical" evidence="1">
    <location>
        <begin position="21"/>
        <end position="42"/>
    </location>
</feature>
<feature type="transmembrane region" description="Helical" evidence="1">
    <location>
        <begin position="112"/>
        <end position="131"/>
    </location>
</feature>
<dbReference type="InterPro" id="IPR019204">
    <property type="entry name" value="DUF2070_membrane"/>
</dbReference>
<keyword evidence="1" id="KW-0812">Transmembrane</keyword>
<evidence type="ECO:0000313" key="3">
    <source>
        <dbReference type="EMBL" id="SFR49596.1"/>
    </source>
</evidence>
<sequence>MGADNVDAFQRFIFSVPPLRIQAAALVVLSAVYAVGTFGGIWLFTPFAPDPSRIVPVAALIFLVPFVVAAELFPRVLDGYPRPWSYFLALTSQFVLFVYALVLSGANDVGNAWSIIWLSFITLYLVNILVLVVSTGIDRSDRILLVSLAEPGLLITAFYALGGSDFGFSTYRHVFAFASLLIAAGFLVLVLVVVDYLIKSNTDVSAFALTSGLLRNDRESLDLGVEARPSVETFAVDNGARLTVAAPWVHPGPLGGFGGGQLSGNLIDSLNGGRGDGAGRDPAEVAADGGAETAAIDGGTGAASDGSAGFFFHVPCTHKEDLSNPADAERILDAIAEPERTERASRLVTESYGEREGYADVRFHGRRIGEKEVIVLHGEGIDDYDTGVFMRDVDHDDVLLIDQHRHDIQNGPDVEIQYGSAEADRLKRAFDDFRDRLAAAELADDYAAGFEVTRTGQDALAMVESVDGQEVLWIGVDTNGLTPDVRATADAYREEFDAVIPFSTDTHASIHELANMRESDTDAIERAVDSAVDDVAPATVGFESRRTEPVKLLKNDYNGLVFSVNILIRLTLIALVTLYVLLVLWLFF</sequence>
<gene>
    <name evidence="3" type="ORF">SAMN04487937_2462</name>
</gene>
<dbReference type="RefSeq" id="WP_092922567.1">
    <property type="nucleotide sequence ID" value="NZ_FOYN01000003.1"/>
</dbReference>
<feature type="transmembrane region" description="Helical" evidence="1">
    <location>
        <begin position="54"/>
        <end position="73"/>
    </location>
</feature>
<keyword evidence="1" id="KW-1133">Transmembrane helix</keyword>
<feature type="transmembrane region" description="Helical" evidence="1">
    <location>
        <begin position="174"/>
        <end position="198"/>
    </location>
</feature>
<reference evidence="4" key="1">
    <citation type="submission" date="2016-10" db="EMBL/GenBank/DDBJ databases">
        <authorList>
            <person name="Varghese N."/>
            <person name="Submissions S."/>
        </authorList>
    </citation>
    <scope>NUCLEOTIDE SEQUENCE [LARGE SCALE GENOMIC DNA]</scope>
    <source>
        <strain evidence="4">RD 26</strain>
    </source>
</reference>
<dbReference type="OrthoDB" id="8914at2157"/>
<proteinExistence type="predicted"/>
<dbReference type="EMBL" id="FOYN01000003">
    <property type="protein sequence ID" value="SFR49596.1"/>
    <property type="molecule type" value="Genomic_DNA"/>
</dbReference>
<feature type="transmembrane region" description="Helical" evidence="1">
    <location>
        <begin position="85"/>
        <end position="106"/>
    </location>
</feature>
<feature type="transmembrane region" description="Helical" evidence="1">
    <location>
        <begin position="560"/>
        <end position="587"/>
    </location>
</feature>
<name>A0A1I6H4Z9_HALSD</name>
<evidence type="ECO:0000313" key="4">
    <source>
        <dbReference type="Proteomes" id="UP000198932"/>
    </source>
</evidence>
<feature type="domain" description="DUF2070" evidence="2">
    <location>
        <begin position="8"/>
        <end position="270"/>
    </location>
</feature>
<protein>
    <submittedName>
        <fullName evidence="3">Putative membrane protein</fullName>
    </submittedName>
</protein>
<dbReference type="Pfam" id="PF09843">
    <property type="entry name" value="DUF2070"/>
    <property type="match status" value="2"/>
</dbReference>
<feature type="domain" description="DUF2070" evidence="2">
    <location>
        <begin position="309"/>
        <end position="584"/>
    </location>
</feature>
<feature type="transmembrane region" description="Helical" evidence="1">
    <location>
        <begin position="143"/>
        <end position="162"/>
    </location>
</feature>
<dbReference type="Proteomes" id="UP000198932">
    <property type="component" value="Unassembled WGS sequence"/>
</dbReference>
<organism evidence="3 4">
    <name type="scientific">Halorubrum sodomense</name>
    <dbReference type="NCBI Taxonomy" id="35743"/>
    <lineage>
        <taxon>Archaea</taxon>
        <taxon>Methanobacteriati</taxon>
        <taxon>Methanobacteriota</taxon>
        <taxon>Stenosarchaea group</taxon>
        <taxon>Halobacteria</taxon>
        <taxon>Halobacteriales</taxon>
        <taxon>Haloferacaceae</taxon>
        <taxon>Halorubrum</taxon>
    </lineage>
</organism>
<dbReference type="AlphaFoldDB" id="A0A1I6H4Z9"/>
<keyword evidence="4" id="KW-1185">Reference proteome</keyword>
<keyword evidence="1" id="KW-0472">Membrane</keyword>
<evidence type="ECO:0000259" key="2">
    <source>
        <dbReference type="Pfam" id="PF09843"/>
    </source>
</evidence>
<evidence type="ECO:0000256" key="1">
    <source>
        <dbReference type="SAM" id="Phobius"/>
    </source>
</evidence>